<organism evidence="2">
    <name type="scientific">marine sediment metagenome</name>
    <dbReference type="NCBI Taxonomy" id="412755"/>
    <lineage>
        <taxon>unclassified sequences</taxon>
        <taxon>metagenomes</taxon>
        <taxon>ecological metagenomes</taxon>
    </lineage>
</organism>
<comment type="caution">
    <text evidence="2">The sequence shown here is derived from an EMBL/GenBank/DDBJ whole genome shotgun (WGS) entry which is preliminary data.</text>
</comment>
<feature type="domain" description="Homing endonuclease LAGLIDADG" evidence="1">
    <location>
        <begin position="10"/>
        <end position="93"/>
    </location>
</feature>
<evidence type="ECO:0000313" key="2">
    <source>
        <dbReference type="EMBL" id="KKK63359.1"/>
    </source>
</evidence>
<dbReference type="InterPro" id="IPR004860">
    <property type="entry name" value="LAGLIDADG_dom"/>
</dbReference>
<dbReference type="SUPFAM" id="SSF55608">
    <property type="entry name" value="Homing endonucleases"/>
    <property type="match status" value="1"/>
</dbReference>
<sequence>MLETELAYYAGLFDGEGSITLHPTQISSPQQRRTYFLSIHLTSVDEEIILELQIAFGGHIFTYEGKGNNKTAYRWLIVRNKAKDFLSAVLPYLRLKRHRAELALEFHSHKKRGGHHTQEYIDFEKDYKQTFLQLNHRGKL</sequence>
<reference evidence="2" key="1">
    <citation type="journal article" date="2015" name="Nature">
        <title>Complex archaea that bridge the gap between prokaryotes and eukaryotes.</title>
        <authorList>
            <person name="Spang A."/>
            <person name="Saw J.H."/>
            <person name="Jorgensen S.L."/>
            <person name="Zaremba-Niedzwiedzka K."/>
            <person name="Martijn J."/>
            <person name="Lind A.E."/>
            <person name="van Eijk R."/>
            <person name="Schleper C."/>
            <person name="Guy L."/>
            <person name="Ettema T.J."/>
        </authorList>
    </citation>
    <scope>NUCLEOTIDE SEQUENCE</scope>
</reference>
<accession>A0A0F8ZA98</accession>
<dbReference type="GO" id="GO:0004519">
    <property type="term" value="F:endonuclease activity"/>
    <property type="evidence" value="ECO:0007669"/>
    <property type="project" value="InterPro"/>
</dbReference>
<proteinExistence type="predicted"/>
<dbReference type="AlphaFoldDB" id="A0A0F8ZA98"/>
<protein>
    <recommendedName>
        <fullName evidence="1">Homing endonuclease LAGLIDADG domain-containing protein</fullName>
    </recommendedName>
</protein>
<dbReference type="EMBL" id="LAZR01061554">
    <property type="protein sequence ID" value="KKK63359.1"/>
    <property type="molecule type" value="Genomic_DNA"/>
</dbReference>
<dbReference type="InterPro" id="IPR027434">
    <property type="entry name" value="Homing_endonucl"/>
</dbReference>
<name>A0A0F8ZA98_9ZZZZ</name>
<dbReference type="Gene3D" id="3.10.28.10">
    <property type="entry name" value="Homing endonucleases"/>
    <property type="match status" value="1"/>
</dbReference>
<evidence type="ECO:0000259" key="1">
    <source>
        <dbReference type="Pfam" id="PF00961"/>
    </source>
</evidence>
<dbReference type="Pfam" id="PF00961">
    <property type="entry name" value="LAGLIDADG_1"/>
    <property type="match status" value="1"/>
</dbReference>
<gene>
    <name evidence="2" type="ORF">LCGC14_2995070</name>
</gene>